<feature type="transmembrane region" description="Helical" evidence="1">
    <location>
        <begin position="148"/>
        <end position="168"/>
    </location>
</feature>
<dbReference type="EMBL" id="JARYZI010000006">
    <property type="protein sequence ID" value="MDH8678541.1"/>
    <property type="molecule type" value="Genomic_DNA"/>
</dbReference>
<reference evidence="2 3" key="1">
    <citation type="submission" date="2023-04" db="EMBL/GenBank/DDBJ databases">
        <title>Fusibacter bizertensis strain WBS, isolated from littoral bottom sediments of the Arctic seas - biochemical and genomic analysis.</title>
        <authorList>
            <person name="Brioukhanov A.L."/>
        </authorList>
    </citation>
    <scope>NUCLEOTIDE SEQUENCE [LARGE SCALE GENOMIC DNA]</scope>
    <source>
        <strain evidence="2 3">WBS</strain>
    </source>
</reference>
<comment type="caution">
    <text evidence="2">The sequence shown here is derived from an EMBL/GenBank/DDBJ whole genome shotgun (WGS) entry which is preliminary data.</text>
</comment>
<dbReference type="InterPro" id="IPR010787">
    <property type="entry name" value="DUF1385"/>
</dbReference>
<dbReference type="PANTHER" id="PTHR42867">
    <property type="entry name" value="MEMBRANE PROTEIN-RELATED"/>
    <property type="match status" value="1"/>
</dbReference>
<protein>
    <submittedName>
        <fullName evidence="2">DUF1385 domain-containing protein</fullName>
    </submittedName>
</protein>
<dbReference type="PANTHER" id="PTHR42867:SF1">
    <property type="entry name" value="MEMBRANE PROTEIN-RELATED"/>
    <property type="match status" value="1"/>
</dbReference>
<feature type="transmembrane region" description="Helical" evidence="1">
    <location>
        <begin position="214"/>
        <end position="234"/>
    </location>
</feature>
<proteinExistence type="predicted"/>
<evidence type="ECO:0000256" key="1">
    <source>
        <dbReference type="SAM" id="Phobius"/>
    </source>
</evidence>
<evidence type="ECO:0000313" key="2">
    <source>
        <dbReference type="EMBL" id="MDH8678541.1"/>
    </source>
</evidence>
<keyword evidence="3" id="KW-1185">Reference proteome</keyword>
<keyword evidence="1" id="KW-1133">Transmembrane helix</keyword>
<feature type="transmembrane region" description="Helical" evidence="1">
    <location>
        <begin position="112"/>
        <end position="136"/>
    </location>
</feature>
<sequence length="314" mass="35066">MSEYKPVKPNSIGGQALIEGVMMRGKDKISIAVRKPDGEIEVKIDEIKKGKNNGFLKLPIIRGVVALISSMIVGVKALTYSAEFFVEGDEEAEKGKFETWLYSKFGKKADDIILAFSILFAFVFAMLLFGAVPTAIVSFLRKVIESNMLLSAIEGIMKIVIFVVYILVISQMKDIKRVFQYHGAEHKTIHCYESGKDVTVENARGFSTLHPRCGTSFIFFVLMISIIIFTFISWENVVTRLLTKLILFPIVAGLSFEMIRLAGRSNHPIVRALSYPGLMMQKITTNEPDDKQLEVAIVAFKSVLDESDPDSACF</sequence>
<accession>A0ABT6NDQ4</accession>
<keyword evidence="1" id="KW-0812">Transmembrane</keyword>
<dbReference type="Proteomes" id="UP001158045">
    <property type="component" value="Unassembled WGS sequence"/>
</dbReference>
<name>A0ABT6NDQ4_9FIRM</name>
<dbReference type="Pfam" id="PF07136">
    <property type="entry name" value="DUF1385"/>
    <property type="match status" value="1"/>
</dbReference>
<keyword evidence="1" id="KW-0472">Membrane</keyword>
<gene>
    <name evidence="2" type="ORF">QE109_10310</name>
</gene>
<organism evidence="2 3">
    <name type="scientific">Fusibacter bizertensis</name>
    <dbReference type="NCBI Taxonomy" id="1488331"/>
    <lineage>
        <taxon>Bacteria</taxon>
        <taxon>Bacillati</taxon>
        <taxon>Bacillota</taxon>
        <taxon>Clostridia</taxon>
        <taxon>Eubacteriales</taxon>
        <taxon>Eubacteriales Family XII. Incertae Sedis</taxon>
        <taxon>Fusibacter</taxon>
    </lineage>
</organism>
<evidence type="ECO:0000313" key="3">
    <source>
        <dbReference type="Proteomes" id="UP001158045"/>
    </source>
</evidence>
<dbReference type="RefSeq" id="WP_281094392.1">
    <property type="nucleotide sequence ID" value="NZ_JARYZI010000006.1"/>
</dbReference>